<keyword evidence="1" id="KW-0812">Transmembrane</keyword>
<evidence type="ECO:0000313" key="2">
    <source>
        <dbReference type="EMBL" id="KAL0468366.1"/>
    </source>
</evidence>
<dbReference type="Proteomes" id="UP001451303">
    <property type="component" value="Unassembled WGS sequence"/>
</dbReference>
<accession>A0ABR3D9D4</accession>
<feature type="transmembrane region" description="Helical" evidence="1">
    <location>
        <begin position="20"/>
        <end position="43"/>
    </location>
</feature>
<keyword evidence="3" id="KW-1185">Reference proteome</keyword>
<name>A0ABR3D9D4_NEUIN</name>
<evidence type="ECO:0000313" key="3">
    <source>
        <dbReference type="Proteomes" id="UP001451303"/>
    </source>
</evidence>
<comment type="caution">
    <text evidence="2">The sequence shown here is derived from an EMBL/GenBank/DDBJ whole genome shotgun (WGS) entry which is preliminary data.</text>
</comment>
<reference evidence="2 3" key="1">
    <citation type="submission" date="2023-09" db="EMBL/GenBank/DDBJ databases">
        <title>Multi-omics analysis of a traditional fermented food reveals byproduct-associated fungal strains for waste-to-food upcycling.</title>
        <authorList>
            <consortium name="Lawrence Berkeley National Laboratory"/>
            <person name="Rekdal V.M."/>
            <person name="Villalobos-Escobedo J.M."/>
            <person name="Rodriguez-Valeron N."/>
            <person name="Garcia M.O."/>
            <person name="Vasquez D.P."/>
            <person name="Damayanti I."/>
            <person name="Sorensen P.M."/>
            <person name="Baidoo E.E."/>
            <person name="De Carvalho A.C."/>
            <person name="Riley R."/>
            <person name="Lipzen A."/>
            <person name="He G."/>
            <person name="Yan M."/>
            <person name="Haridas S."/>
            <person name="Daum C."/>
            <person name="Yoshinaga Y."/>
            <person name="Ng V."/>
            <person name="Grigoriev I.V."/>
            <person name="Munk R."/>
            <person name="Nuraida L."/>
            <person name="Wijaya C.H."/>
            <person name="Morales P.-C."/>
            <person name="Keasling J.D."/>
        </authorList>
    </citation>
    <scope>NUCLEOTIDE SEQUENCE [LARGE SCALE GENOMIC DNA]</scope>
    <source>
        <strain evidence="2 3">FGSC 2613</strain>
    </source>
</reference>
<organism evidence="2 3">
    <name type="scientific">Neurospora intermedia</name>
    <dbReference type="NCBI Taxonomy" id="5142"/>
    <lineage>
        <taxon>Eukaryota</taxon>
        <taxon>Fungi</taxon>
        <taxon>Dikarya</taxon>
        <taxon>Ascomycota</taxon>
        <taxon>Pezizomycotina</taxon>
        <taxon>Sordariomycetes</taxon>
        <taxon>Sordariomycetidae</taxon>
        <taxon>Sordariales</taxon>
        <taxon>Sordariaceae</taxon>
        <taxon>Neurospora</taxon>
    </lineage>
</organism>
<gene>
    <name evidence="2" type="ORF">QR685DRAFT_530772</name>
</gene>
<keyword evidence="1" id="KW-1133">Transmembrane helix</keyword>
<keyword evidence="1" id="KW-0472">Membrane</keyword>
<dbReference type="EMBL" id="JAVLET010000007">
    <property type="protein sequence ID" value="KAL0468366.1"/>
    <property type="molecule type" value="Genomic_DNA"/>
</dbReference>
<sequence>MLSLSWFHVGRTTGYKLTVLVQVGIRLACDVVAAGVGLGYFAWVARRKVREEEASQRRRREERENGILW</sequence>
<protein>
    <submittedName>
        <fullName evidence="2">Uncharacterized protein</fullName>
    </submittedName>
</protein>
<evidence type="ECO:0000256" key="1">
    <source>
        <dbReference type="SAM" id="Phobius"/>
    </source>
</evidence>
<proteinExistence type="predicted"/>